<dbReference type="GO" id="GO:0005509">
    <property type="term" value="F:calcium ion binding"/>
    <property type="evidence" value="ECO:0007669"/>
    <property type="project" value="InterPro"/>
</dbReference>
<dbReference type="PROSITE" id="PS50222">
    <property type="entry name" value="EF_HAND_2"/>
    <property type="match status" value="1"/>
</dbReference>
<dbReference type="OrthoDB" id="120976at2759"/>
<keyword evidence="3" id="KW-1185">Reference proteome</keyword>
<feature type="domain" description="EF-hand" evidence="1">
    <location>
        <begin position="62"/>
        <end position="97"/>
    </location>
</feature>
<evidence type="ECO:0000313" key="2">
    <source>
        <dbReference type="EMBL" id="CAG2186070.1"/>
    </source>
</evidence>
<name>A0A8S3PTJ0_MYTED</name>
<evidence type="ECO:0000259" key="1">
    <source>
        <dbReference type="PROSITE" id="PS50222"/>
    </source>
</evidence>
<dbReference type="EMBL" id="CAJPWZ010000115">
    <property type="protein sequence ID" value="CAG2186070.1"/>
    <property type="molecule type" value="Genomic_DNA"/>
</dbReference>
<protein>
    <recommendedName>
        <fullName evidence="1">EF-hand domain-containing protein</fullName>
    </recommendedName>
</protein>
<evidence type="ECO:0000313" key="3">
    <source>
        <dbReference type="Proteomes" id="UP000683360"/>
    </source>
</evidence>
<accession>A0A8S3PTJ0</accession>
<comment type="caution">
    <text evidence="2">The sequence shown here is derived from an EMBL/GenBank/DDBJ whole genome shotgun (WGS) entry which is preliminary data.</text>
</comment>
<gene>
    <name evidence="2" type="ORF">MEDL_1621</name>
</gene>
<reference evidence="2" key="1">
    <citation type="submission" date="2021-03" db="EMBL/GenBank/DDBJ databases">
        <authorList>
            <person name="Bekaert M."/>
        </authorList>
    </citation>
    <scope>NUCLEOTIDE SEQUENCE</scope>
</reference>
<sequence>MYKIVVDHDFPELLQKIQEHQELKVIFEKALPLRVRPDKLRMEVQGPAVFNMDPLKLLYLLKEKNRAQDFFNKINKDNNDVVTIDEIQTLFTVRDRRIRKMSRDFARSSRQQIKREYNKYSRSFTRAHIDPMTFQLKIQEPKQLLPPIQSREPSISPVMR</sequence>
<organism evidence="2 3">
    <name type="scientific">Mytilus edulis</name>
    <name type="common">Blue mussel</name>
    <dbReference type="NCBI Taxonomy" id="6550"/>
    <lineage>
        <taxon>Eukaryota</taxon>
        <taxon>Metazoa</taxon>
        <taxon>Spiralia</taxon>
        <taxon>Lophotrochozoa</taxon>
        <taxon>Mollusca</taxon>
        <taxon>Bivalvia</taxon>
        <taxon>Autobranchia</taxon>
        <taxon>Pteriomorphia</taxon>
        <taxon>Mytilida</taxon>
        <taxon>Mytiloidea</taxon>
        <taxon>Mytilidae</taxon>
        <taxon>Mytilinae</taxon>
        <taxon>Mytilus</taxon>
    </lineage>
</organism>
<proteinExistence type="predicted"/>
<dbReference type="InterPro" id="IPR002048">
    <property type="entry name" value="EF_hand_dom"/>
</dbReference>
<dbReference type="Proteomes" id="UP000683360">
    <property type="component" value="Unassembled WGS sequence"/>
</dbReference>
<dbReference type="AlphaFoldDB" id="A0A8S3PTJ0"/>